<comment type="caution">
    <text evidence="1">The sequence shown here is derived from an EMBL/GenBank/DDBJ whole genome shotgun (WGS) entry which is preliminary data.</text>
</comment>
<dbReference type="RefSeq" id="WP_126188858.1">
    <property type="nucleotide sequence ID" value="NZ_RWYU02000002.1"/>
</dbReference>
<proteinExistence type="predicted"/>
<gene>
    <name evidence="1" type="ORF">EJA06_004930</name>
</gene>
<accession>A0A482UIQ0</accession>
<evidence type="ECO:0000313" key="1">
    <source>
        <dbReference type="EMBL" id="RYJ63300.1"/>
    </source>
</evidence>
<organism evidence="1 2">
    <name type="scientific">Pseudomonas songnenensis</name>
    <dbReference type="NCBI Taxonomy" id="1176259"/>
    <lineage>
        <taxon>Bacteria</taxon>
        <taxon>Pseudomonadati</taxon>
        <taxon>Pseudomonadota</taxon>
        <taxon>Gammaproteobacteria</taxon>
        <taxon>Pseudomonadales</taxon>
        <taxon>Pseudomonadaceae</taxon>
        <taxon>Pseudomonas</taxon>
    </lineage>
</organism>
<dbReference type="AlphaFoldDB" id="A0A482UIQ0"/>
<dbReference type="EMBL" id="RWYU02000002">
    <property type="protein sequence ID" value="RYJ63300.1"/>
    <property type="molecule type" value="Genomic_DNA"/>
</dbReference>
<sequence length="91" mass="10284">MNPFNGHQRYDSSRAKRFLKSCLFATFADFSTPGTPEAGGVTEISCRDAITLIDDDKRLPACRWFSVARKTKRRGLLKRLAVECCQRVNVS</sequence>
<reference evidence="1 2" key="1">
    <citation type="submission" date="2019-01" db="EMBL/GenBank/DDBJ databases">
        <title>High-quality draft genome of. Pseudomonas songnenensis str. L103, a full-fledged denitrifier isolated from 100 meters deep aquifer in a heavily nitrogen fertilized agricultural area.</title>
        <authorList>
            <person name="Liu M."/>
            <person name="Liu B."/>
        </authorList>
    </citation>
    <scope>NUCLEOTIDE SEQUENCE [LARGE SCALE GENOMIC DNA]</scope>
    <source>
        <strain evidence="1 2">L103</strain>
    </source>
</reference>
<protein>
    <submittedName>
        <fullName evidence="1">Uncharacterized protein</fullName>
    </submittedName>
</protein>
<dbReference type="Proteomes" id="UP000282800">
    <property type="component" value="Unassembled WGS sequence"/>
</dbReference>
<name>A0A482UIQ0_9PSED</name>
<evidence type="ECO:0000313" key="2">
    <source>
        <dbReference type="Proteomes" id="UP000282800"/>
    </source>
</evidence>